<dbReference type="Gene3D" id="3.30.470.20">
    <property type="entry name" value="ATP-grasp fold, B domain"/>
    <property type="match status" value="1"/>
</dbReference>
<dbReference type="Pfam" id="PF00289">
    <property type="entry name" value="Biotin_carb_N"/>
    <property type="match status" value="1"/>
</dbReference>
<comment type="caution">
    <text evidence="13">The sequence shown here is derived from an EMBL/GenBank/DDBJ whole genome shotgun (WGS) entry which is preliminary data.</text>
</comment>
<evidence type="ECO:0000313" key="14">
    <source>
        <dbReference type="Proteomes" id="UP000249516"/>
    </source>
</evidence>
<dbReference type="GO" id="GO:0004075">
    <property type="term" value="F:biotin carboxylase activity"/>
    <property type="evidence" value="ECO:0007669"/>
    <property type="project" value="UniProtKB-EC"/>
</dbReference>
<dbReference type="GO" id="GO:0046872">
    <property type="term" value="F:metal ion binding"/>
    <property type="evidence" value="ECO:0007669"/>
    <property type="project" value="InterPro"/>
</dbReference>
<dbReference type="InterPro" id="IPR011761">
    <property type="entry name" value="ATP-grasp"/>
</dbReference>
<dbReference type="PROSITE" id="PS00188">
    <property type="entry name" value="BIOTIN"/>
    <property type="match status" value="1"/>
</dbReference>
<dbReference type="InterPro" id="IPR050856">
    <property type="entry name" value="Biotin_carboxylase_complex"/>
</dbReference>
<dbReference type="InterPro" id="IPR011053">
    <property type="entry name" value="Single_hybrid_motif"/>
</dbReference>
<dbReference type="EMBL" id="PNJG02000002">
    <property type="protein sequence ID" value="RKQ35257.1"/>
    <property type="molecule type" value="Genomic_DNA"/>
</dbReference>
<dbReference type="SUPFAM" id="SSF51246">
    <property type="entry name" value="Rudiment single hybrid motif"/>
    <property type="match status" value="1"/>
</dbReference>
<feature type="domain" description="Biotin carboxylation" evidence="12">
    <location>
        <begin position="1"/>
        <end position="448"/>
    </location>
</feature>
<keyword evidence="4 8" id="KW-0547">Nucleotide-binding</keyword>
<dbReference type="PROSITE" id="PS50979">
    <property type="entry name" value="BC"/>
    <property type="match status" value="1"/>
</dbReference>
<comment type="cofactor">
    <cofactor evidence="1">
        <name>biotin</name>
        <dbReference type="ChEBI" id="CHEBI:57586"/>
    </cofactor>
</comment>
<dbReference type="Gene3D" id="2.40.50.100">
    <property type="match status" value="1"/>
</dbReference>
<dbReference type="SMART" id="SM00878">
    <property type="entry name" value="Biotin_carb_C"/>
    <property type="match status" value="1"/>
</dbReference>
<dbReference type="InterPro" id="IPR000089">
    <property type="entry name" value="Biotin_lipoyl"/>
</dbReference>
<dbReference type="PROSITE" id="PS00867">
    <property type="entry name" value="CPSASE_2"/>
    <property type="match status" value="1"/>
</dbReference>
<evidence type="ECO:0000259" key="12">
    <source>
        <dbReference type="PROSITE" id="PS50979"/>
    </source>
</evidence>
<dbReference type="FunFam" id="3.40.50.20:FF:000010">
    <property type="entry name" value="Propionyl-CoA carboxylase subunit alpha"/>
    <property type="match status" value="1"/>
</dbReference>
<dbReference type="InterPro" id="IPR005481">
    <property type="entry name" value="BC-like_N"/>
</dbReference>
<gene>
    <name evidence="13" type="ORF">C1C97_008455</name>
</gene>
<evidence type="ECO:0000259" key="11">
    <source>
        <dbReference type="PROSITE" id="PS50975"/>
    </source>
</evidence>
<feature type="region of interest" description="Disordered" evidence="9">
    <location>
        <begin position="473"/>
        <end position="492"/>
    </location>
</feature>
<dbReference type="InterPro" id="IPR005479">
    <property type="entry name" value="CPAse_ATP-bd"/>
</dbReference>
<dbReference type="InterPro" id="IPR011764">
    <property type="entry name" value="Biotin_carboxylation_dom"/>
</dbReference>
<feature type="domain" description="ATP-grasp" evidence="11">
    <location>
        <begin position="120"/>
        <end position="319"/>
    </location>
</feature>
<evidence type="ECO:0000256" key="5">
    <source>
        <dbReference type="ARBA" id="ARBA00022840"/>
    </source>
</evidence>
<dbReference type="Pfam" id="PF02786">
    <property type="entry name" value="CPSase_L_D2"/>
    <property type="match status" value="1"/>
</dbReference>
<keyword evidence="6" id="KW-0092">Biotin</keyword>
<dbReference type="OrthoDB" id="9760256at2"/>
<dbReference type="AlphaFoldDB" id="A0A495A9P0"/>
<dbReference type="SUPFAM" id="SSF56059">
    <property type="entry name" value="Glutathione synthetase ATP-binding domain-like"/>
    <property type="match status" value="1"/>
</dbReference>
<dbReference type="PROSITE" id="PS00866">
    <property type="entry name" value="CPSASE_1"/>
    <property type="match status" value="1"/>
</dbReference>
<evidence type="ECO:0000313" key="13">
    <source>
        <dbReference type="EMBL" id="RKQ35257.1"/>
    </source>
</evidence>
<dbReference type="SUPFAM" id="SSF52440">
    <property type="entry name" value="PreATP-grasp domain"/>
    <property type="match status" value="1"/>
</dbReference>
<dbReference type="Pfam" id="PF00364">
    <property type="entry name" value="Biotin_lipoyl"/>
    <property type="match status" value="1"/>
</dbReference>
<dbReference type="GO" id="GO:0005524">
    <property type="term" value="F:ATP binding"/>
    <property type="evidence" value="ECO:0007669"/>
    <property type="project" value="UniProtKB-UniRule"/>
</dbReference>
<dbReference type="InterPro" id="IPR005482">
    <property type="entry name" value="Biotin_COase_C"/>
</dbReference>
<evidence type="ECO:0000256" key="2">
    <source>
        <dbReference type="ARBA" id="ARBA00013263"/>
    </source>
</evidence>
<dbReference type="Proteomes" id="UP000249516">
    <property type="component" value="Unassembled WGS sequence"/>
</dbReference>
<evidence type="ECO:0000259" key="10">
    <source>
        <dbReference type="PROSITE" id="PS50968"/>
    </source>
</evidence>
<dbReference type="PANTHER" id="PTHR18866">
    <property type="entry name" value="CARBOXYLASE:PYRUVATE/ACETYL-COA/PROPIONYL-COA CARBOXYLASE"/>
    <property type="match status" value="1"/>
</dbReference>
<comment type="pathway">
    <text evidence="7">Amino-acid degradation; L-leucine degradation.</text>
</comment>
<dbReference type="CDD" id="cd06850">
    <property type="entry name" value="biotinyl_domain"/>
    <property type="match status" value="1"/>
</dbReference>
<keyword evidence="5 8" id="KW-0067">ATP-binding</keyword>
<dbReference type="InterPro" id="IPR001882">
    <property type="entry name" value="Biotin_BS"/>
</dbReference>
<protein>
    <recommendedName>
        <fullName evidence="2">biotin carboxylase</fullName>
        <ecNumber evidence="2">6.3.4.14</ecNumber>
    </recommendedName>
</protein>
<dbReference type="PANTHER" id="PTHR18866:SF33">
    <property type="entry name" value="METHYLCROTONOYL-COA CARBOXYLASE SUBUNIT ALPHA, MITOCHONDRIAL-RELATED"/>
    <property type="match status" value="1"/>
</dbReference>
<sequence>MFSTVLVANRGEIAVRVMRTLRAMGIRSVAVHSDADAGARHVQEADVAVRIGPAAAAESYLDIDAVLAAARETGAEAIHPGYGFLAENVAFARACTAAGIAFIGPRERALEIMGDKIASKLQVADHGVPLVQGVSEPGLTDEQLVAAAADMPFPVLIKPSAGGGGKGMHVVERYEDLAEALPAARRVARQSFGDDTLLIEQLVATPRHIEVQVLADTHGHVIHLGERECSLQRRHQKVIEEAPSALLDAATRERIGEAAVAAAKAVDYVGAGTVEFLVSDRDPDTFYFMEMNTRLQVEHPVTELVTGVDLVEWQVRIADGEHLTLTQEDVRLDGHAVEARVYAENPERGFLPTEGTVVALRDPTGPGVRVDSGIMTGQRVGLDYDPMLAKVIAHGPDRRTALQRLGAALEDTVILGVGTNVEYLHMLLTDEDVVAGRMDTGLIERKLPELQFSRPDAYLEALAAHVGLSTQDDDAARARSLPGAHHGAGTGTDPVVPAGVEGNGPVNGSPAADFAGHRDRLAARRIGGTAWRADGFSATTALPGPAPFEADAARNVVTAVGAGNPDTAEGRTVHVSEGAASFEIPVRTRTGAVQAQLARIEREVHAGGPELRSPMPGTVVAVLAETGEHVAEGRTVVSVEAMKMEHPITATLPGTVTVLVGVGDRVKVDQVVATIETDTPENADGAAPAG</sequence>
<evidence type="ECO:0000256" key="9">
    <source>
        <dbReference type="SAM" id="MobiDB-lite"/>
    </source>
</evidence>
<accession>A0A495A9P0</accession>
<name>A0A495A9P0_9MICC</name>
<evidence type="ECO:0000256" key="3">
    <source>
        <dbReference type="ARBA" id="ARBA00022598"/>
    </source>
</evidence>
<evidence type="ECO:0000256" key="1">
    <source>
        <dbReference type="ARBA" id="ARBA00001953"/>
    </source>
</evidence>
<feature type="domain" description="Lipoyl-binding" evidence="10">
    <location>
        <begin position="603"/>
        <end position="676"/>
    </location>
</feature>
<dbReference type="InterPro" id="IPR011054">
    <property type="entry name" value="Rudment_hybrid_motif"/>
</dbReference>
<keyword evidence="3" id="KW-0436">Ligase</keyword>
<dbReference type="InterPro" id="IPR016185">
    <property type="entry name" value="PreATP-grasp_dom_sf"/>
</dbReference>
<dbReference type="PROSITE" id="PS50975">
    <property type="entry name" value="ATP_GRASP"/>
    <property type="match status" value="1"/>
</dbReference>
<reference evidence="13 14" key="1">
    <citation type="submission" date="2018-10" db="EMBL/GenBank/DDBJ databases">
        <title>Kocuria tytouropygialis sp. nov., isolated from the uropygial gland of an American barn owl (Tyto furcata).</title>
        <authorList>
            <person name="Braun M.S."/>
            <person name="Wang E."/>
            <person name="Zimmermann S."/>
            <person name="Wagner H."/>
            <person name="Wink M."/>
        </authorList>
    </citation>
    <scope>NUCLEOTIDE SEQUENCE [LARGE SCALE GENOMIC DNA]</scope>
    <source>
        <strain evidence="13 14">442</strain>
    </source>
</reference>
<evidence type="ECO:0000256" key="6">
    <source>
        <dbReference type="ARBA" id="ARBA00023267"/>
    </source>
</evidence>
<dbReference type="RefSeq" id="WP_121031194.1">
    <property type="nucleotide sequence ID" value="NZ_PNJG02000002.1"/>
</dbReference>
<dbReference type="FunFam" id="3.30.470.20:FF:000028">
    <property type="entry name" value="Methylcrotonoyl-CoA carboxylase subunit alpha, mitochondrial"/>
    <property type="match status" value="1"/>
</dbReference>
<evidence type="ECO:0000256" key="4">
    <source>
        <dbReference type="ARBA" id="ARBA00022741"/>
    </source>
</evidence>
<dbReference type="Pfam" id="PF02785">
    <property type="entry name" value="Biotin_carb_C"/>
    <property type="match status" value="1"/>
</dbReference>
<evidence type="ECO:0000256" key="7">
    <source>
        <dbReference type="ARBA" id="ARBA00046317"/>
    </source>
</evidence>
<dbReference type="PROSITE" id="PS50968">
    <property type="entry name" value="BIOTINYL_LIPOYL"/>
    <property type="match status" value="1"/>
</dbReference>
<organism evidence="13 14">
    <name type="scientific">Kocuria tytonis</name>
    <dbReference type="NCBI Taxonomy" id="2054280"/>
    <lineage>
        <taxon>Bacteria</taxon>
        <taxon>Bacillati</taxon>
        <taxon>Actinomycetota</taxon>
        <taxon>Actinomycetes</taxon>
        <taxon>Micrococcales</taxon>
        <taxon>Micrococcaceae</taxon>
        <taxon>Kocuria</taxon>
    </lineage>
</organism>
<proteinExistence type="predicted"/>
<evidence type="ECO:0000256" key="8">
    <source>
        <dbReference type="PROSITE-ProRule" id="PRU00409"/>
    </source>
</evidence>
<dbReference type="SUPFAM" id="SSF51230">
    <property type="entry name" value="Single hybrid motif"/>
    <property type="match status" value="1"/>
</dbReference>
<keyword evidence="14" id="KW-1185">Reference proteome</keyword>
<dbReference type="EC" id="6.3.4.14" evidence="2"/>